<evidence type="ECO:0000256" key="5">
    <source>
        <dbReference type="SAM" id="MobiDB-lite"/>
    </source>
</evidence>
<name>A0A7S3G539_9EUKA</name>
<evidence type="ECO:0000256" key="4">
    <source>
        <dbReference type="PROSITE-ProRule" id="PRU00175"/>
    </source>
</evidence>
<dbReference type="PROSITE" id="PS50089">
    <property type="entry name" value="ZF_RING_2"/>
    <property type="match status" value="1"/>
</dbReference>
<sequence length="260" mass="29246">MNQPAPGWTCAICHCNEPEGRLASLPDCSHQFCENCIRLWAARKRTCPLCMAEFSFLLALRHDGELDVLELAQPTPEVEQDADLGSIDHMFLAEQVEHISSRLLMAKESLNLARGHGHQSEEDEKFVAISSASRRMEELSHYFSLITTGELTTSANYDTSDILRLLYRFQDLVQSVLFDDPNWKDHCEDEELGIKKPEIYCAEDAMDDGLWGVDDEEDGAYDYEPDKVNIKYKRRSGVGRGGGGAQQPARGSGKKGKLRF</sequence>
<evidence type="ECO:0000313" key="8">
    <source>
        <dbReference type="EMBL" id="CAE0250186.1"/>
    </source>
</evidence>
<dbReference type="GO" id="GO:0008270">
    <property type="term" value="F:zinc ion binding"/>
    <property type="evidence" value="ECO:0007669"/>
    <property type="project" value="UniProtKB-KW"/>
</dbReference>
<feature type="region of interest" description="Disordered" evidence="5">
    <location>
        <begin position="234"/>
        <end position="260"/>
    </location>
</feature>
<dbReference type="PROSITE" id="PS00518">
    <property type="entry name" value="ZF_RING_1"/>
    <property type="match status" value="1"/>
</dbReference>
<dbReference type="InterPro" id="IPR017907">
    <property type="entry name" value="Znf_RING_CS"/>
</dbReference>
<dbReference type="PANTHER" id="PTHR15315:SF26">
    <property type="entry name" value="E3 UBIQUITIN-PROTEIN LIGASE NRDP1"/>
    <property type="match status" value="1"/>
</dbReference>
<dbReference type="SMART" id="SM00184">
    <property type="entry name" value="RING"/>
    <property type="match status" value="1"/>
</dbReference>
<dbReference type="InterPro" id="IPR013083">
    <property type="entry name" value="Znf_RING/FYVE/PHD"/>
</dbReference>
<evidence type="ECO:0000259" key="6">
    <source>
        <dbReference type="PROSITE" id="PS50089"/>
    </source>
</evidence>
<feature type="domain" description="RING-type" evidence="6">
    <location>
        <begin position="10"/>
        <end position="50"/>
    </location>
</feature>
<dbReference type="PANTHER" id="PTHR15315">
    <property type="entry name" value="RING FINGER PROTEIN 41, 151"/>
    <property type="match status" value="1"/>
</dbReference>
<evidence type="ECO:0000256" key="3">
    <source>
        <dbReference type="ARBA" id="ARBA00022833"/>
    </source>
</evidence>
<proteinExistence type="predicted"/>
<organism evidence="8">
    <name type="scientific">Palpitomonas bilix</name>
    <dbReference type="NCBI Taxonomy" id="652834"/>
    <lineage>
        <taxon>Eukaryota</taxon>
        <taxon>Eukaryota incertae sedis</taxon>
    </lineage>
</organism>
<reference evidence="8" key="1">
    <citation type="submission" date="2021-01" db="EMBL/GenBank/DDBJ databases">
        <authorList>
            <person name="Corre E."/>
            <person name="Pelletier E."/>
            <person name="Niang G."/>
            <person name="Scheremetjew M."/>
            <person name="Finn R."/>
            <person name="Kale V."/>
            <person name="Holt S."/>
            <person name="Cochrane G."/>
            <person name="Meng A."/>
            <person name="Brown T."/>
            <person name="Cohen L."/>
        </authorList>
    </citation>
    <scope>NUCLEOTIDE SEQUENCE</scope>
    <source>
        <strain evidence="8">NIES-2562</strain>
    </source>
</reference>
<evidence type="ECO:0000313" key="7">
    <source>
        <dbReference type="EMBL" id="CAE0250185.1"/>
    </source>
</evidence>
<dbReference type="AlphaFoldDB" id="A0A7S3G539"/>
<dbReference type="Gene3D" id="3.30.40.10">
    <property type="entry name" value="Zinc/RING finger domain, C3HC4 (zinc finger)"/>
    <property type="match status" value="1"/>
</dbReference>
<dbReference type="SUPFAM" id="SSF57850">
    <property type="entry name" value="RING/U-box"/>
    <property type="match status" value="1"/>
</dbReference>
<gene>
    <name evidence="7" type="ORF">PBIL07802_LOCUS12385</name>
    <name evidence="8" type="ORF">PBIL07802_LOCUS12386</name>
</gene>
<dbReference type="EMBL" id="HBIB01019011">
    <property type="protein sequence ID" value="CAE0250186.1"/>
    <property type="molecule type" value="Transcribed_RNA"/>
</dbReference>
<keyword evidence="3" id="KW-0862">Zinc</keyword>
<evidence type="ECO:0000256" key="2">
    <source>
        <dbReference type="ARBA" id="ARBA00022771"/>
    </source>
</evidence>
<keyword evidence="2 4" id="KW-0863">Zinc-finger</keyword>
<dbReference type="InterPro" id="IPR001841">
    <property type="entry name" value="Znf_RING"/>
</dbReference>
<dbReference type="EMBL" id="HBIB01019010">
    <property type="protein sequence ID" value="CAE0250185.1"/>
    <property type="molecule type" value="Transcribed_RNA"/>
</dbReference>
<keyword evidence="1" id="KW-0479">Metal-binding</keyword>
<protein>
    <recommendedName>
        <fullName evidence="6">RING-type domain-containing protein</fullName>
    </recommendedName>
</protein>
<accession>A0A7S3G539</accession>
<evidence type="ECO:0000256" key="1">
    <source>
        <dbReference type="ARBA" id="ARBA00022723"/>
    </source>
</evidence>
<dbReference type="Pfam" id="PF13639">
    <property type="entry name" value="zf-RING_2"/>
    <property type="match status" value="1"/>
</dbReference>